<dbReference type="RefSeq" id="XP_024723481.1">
    <property type="nucleotide sequence ID" value="XM_024865373.1"/>
</dbReference>
<feature type="compositionally biased region" description="Polar residues" evidence="1">
    <location>
        <begin position="1"/>
        <end position="19"/>
    </location>
</feature>
<reference evidence="2 3" key="1">
    <citation type="journal article" date="2018" name="New Phytol.">
        <title>Comparative genomics and transcriptomics depict ericoid mycorrhizal fungi as versatile saprotrophs and plant mutualists.</title>
        <authorList>
            <person name="Martino E."/>
            <person name="Morin E."/>
            <person name="Grelet G.A."/>
            <person name="Kuo A."/>
            <person name="Kohler A."/>
            <person name="Daghino S."/>
            <person name="Barry K.W."/>
            <person name="Cichocki N."/>
            <person name="Clum A."/>
            <person name="Dockter R.B."/>
            <person name="Hainaut M."/>
            <person name="Kuo R.C."/>
            <person name="LaButti K."/>
            <person name="Lindahl B.D."/>
            <person name="Lindquist E.A."/>
            <person name="Lipzen A."/>
            <person name="Khouja H.R."/>
            <person name="Magnuson J."/>
            <person name="Murat C."/>
            <person name="Ohm R.A."/>
            <person name="Singer S.W."/>
            <person name="Spatafora J.W."/>
            <person name="Wang M."/>
            <person name="Veneault-Fourrey C."/>
            <person name="Henrissat B."/>
            <person name="Grigoriev I.V."/>
            <person name="Martin F.M."/>
            <person name="Perotto S."/>
        </authorList>
    </citation>
    <scope>NUCLEOTIDE SEQUENCE [LARGE SCALE GENOMIC DNA]</scope>
    <source>
        <strain evidence="2 3">ATCC 22711</strain>
    </source>
</reference>
<dbReference type="GeneID" id="36573454"/>
<feature type="region of interest" description="Disordered" evidence="1">
    <location>
        <begin position="1"/>
        <end position="47"/>
    </location>
</feature>
<dbReference type="Proteomes" id="UP000241818">
    <property type="component" value="Unassembled WGS sequence"/>
</dbReference>
<organism evidence="2 3">
    <name type="scientific">Amorphotheca resinae ATCC 22711</name>
    <dbReference type="NCBI Taxonomy" id="857342"/>
    <lineage>
        <taxon>Eukaryota</taxon>
        <taxon>Fungi</taxon>
        <taxon>Dikarya</taxon>
        <taxon>Ascomycota</taxon>
        <taxon>Pezizomycotina</taxon>
        <taxon>Leotiomycetes</taxon>
        <taxon>Helotiales</taxon>
        <taxon>Amorphothecaceae</taxon>
        <taxon>Amorphotheca</taxon>
    </lineage>
</organism>
<dbReference type="InParanoid" id="A0A2T3B976"/>
<gene>
    <name evidence="2" type="ORF">M430DRAFT_26338</name>
</gene>
<accession>A0A2T3B976</accession>
<evidence type="ECO:0000313" key="2">
    <source>
        <dbReference type="EMBL" id="PSS23435.1"/>
    </source>
</evidence>
<dbReference type="EMBL" id="KZ679008">
    <property type="protein sequence ID" value="PSS23435.1"/>
    <property type="molecule type" value="Genomic_DNA"/>
</dbReference>
<keyword evidence="3" id="KW-1185">Reference proteome</keyword>
<dbReference type="AlphaFoldDB" id="A0A2T3B976"/>
<protein>
    <submittedName>
        <fullName evidence="2">Uncharacterized protein</fullName>
    </submittedName>
</protein>
<evidence type="ECO:0000256" key="1">
    <source>
        <dbReference type="SAM" id="MobiDB-lite"/>
    </source>
</evidence>
<sequence length="113" mass="12131">MSENDPTTVLDNDNQSDTGSVEDVEPTGTLGGRKGRGGKGVIPKKEAKELIGEAGKAGGREATKANEKEPSLKINIELDLNVHVELDAHLEGWIKIAFYVHALPADHRHVIIA</sequence>
<proteinExistence type="predicted"/>
<name>A0A2T3B976_AMORE</name>
<evidence type="ECO:0000313" key="3">
    <source>
        <dbReference type="Proteomes" id="UP000241818"/>
    </source>
</evidence>